<proteinExistence type="predicted"/>
<sequence>MGAPGLQALIRDDSAPPYPKVVAASNTCCLSLSSGGEHQCLYKGLVRSGPSTPEGVCSGWMSAEGFGPTSIEEGRTVKITLSTVAVPLDPTRPAYKAKRGPDRMEPFLSDPECKNNTTEHISRFLGDPR</sequence>
<organism evidence="1 2">
    <name type="scientific">Dallia pectoralis</name>
    <name type="common">Alaska blackfish</name>
    <dbReference type="NCBI Taxonomy" id="75939"/>
    <lineage>
        <taxon>Eukaryota</taxon>
        <taxon>Metazoa</taxon>
        <taxon>Chordata</taxon>
        <taxon>Craniata</taxon>
        <taxon>Vertebrata</taxon>
        <taxon>Euteleostomi</taxon>
        <taxon>Actinopterygii</taxon>
        <taxon>Neopterygii</taxon>
        <taxon>Teleostei</taxon>
        <taxon>Protacanthopterygii</taxon>
        <taxon>Esociformes</taxon>
        <taxon>Umbridae</taxon>
        <taxon>Dallia</taxon>
    </lineage>
</organism>
<protein>
    <submittedName>
        <fullName evidence="1">Uncharacterized protein</fullName>
    </submittedName>
</protein>
<reference evidence="1" key="1">
    <citation type="submission" date="2021-05" db="EMBL/GenBank/DDBJ databases">
        <authorList>
            <person name="Pan Q."/>
            <person name="Jouanno E."/>
            <person name="Zahm M."/>
            <person name="Klopp C."/>
            <person name="Cabau C."/>
            <person name="Louis A."/>
            <person name="Berthelot C."/>
            <person name="Parey E."/>
            <person name="Roest Crollius H."/>
            <person name="Montfort J."/>
            <person name="Robinson-Rechavi M."/>
            <person name="Bouchez O."/>
            <person name="Lampietro C."/>
            <person name="Lopez Roques C."/>
            <person name="Donnadieu C."/>
            <person name="Postlethwait J."/>
            <person name="Bobe J."/>
            <person name="Dillon D."/>
            <person name="Chandos A."/>
            <person name="von Hippel F."/>
            <person name="Guiguen Y."/>
        </authorList>
    </citation>
    <scope>NUCLEOTIDE SEQUENCE</scope>
    <source>
        <strain evidence="1">YG-Jan2019</strain>
    </source>
</reference>
<evidence type="ECO:0000313" key="2">
    <source>
        <dbReference type="Proteomes" id="UP001157502"/>
    </source>
</evidence>
<comment type="caution">
    <text evidence="1">The sequence shown here is derived from an EMBL/GenBank/DDBJ whole genome shotgun (WGS) entry which is preliminary data.</text>
</comment>
<name>A0ACC2FLC7_DALPE</name>
<evidence type="ECO:0000313" key="1">
    <source>
        <dbReference type="EMBL" id="KAJ7992152.1"/>
    </source>
</evidence>
<gene>
    <name evidence="1" type="ORF">DPEC_G00275570</name>
</gene>
<accession>A0ACC2FLC7</accession>
<keyword evidence="2" id="KW-1185">Reference proteome</keyword>
<dbReference type="EMBL" id="CM055752">
    <property type="protein sequence ID" value="KAJ7992152.1"/>
    <property type="molecule type" value="Genomic_DNA"/>
</dbReference>
<dbReference type="Proteomes" id="UP001157502">
    <property type="component" value="Chromosome 25"/>
</dbReference>